<feature type="domain" description="ABC transporter" evidence="5">
    <location>
        <begin position="271"/>
        <end position="479"/>
    </location>
</feature>
<keyword evidence="7" id="KW-1185">Reference proteome</keyword>
<proteinExistence type="predicted"/>
<dbReference type="RefSeq" id="WP_390249758.1">
    <property type="nucleotide sequence ID" value="NZ_JBHSDT010000003.1"/>
</dbReference>
<gene>
    <name evidence="6" type="ORF">ACFOY7_03585</name>
</gene>
<accession>A0ABV8WRS2</accession>
<evidence type="ECO:0000256" key="1">
    <source>
        <dbReference type="ARBA" id="ARBA00022737"/>
    </source>
</evidence>
<dbReference type="InterPro" id="IPR003593">
    <property type="entry name" value="AAA+_ATPase"/>
</dbReference>
<dbReference type="InterPro" id="IPR017871">
    <property type="entry name" value="ABC_transporter-like_CS"/>
</dbReference>
<dbReference type="PROSITE" id="PS00211">
    <property type="entry name" value="ABC_TRANSPORTER_1"/>
    <property type="match status" value="1"/>
</dbReference>
<dbReference type="EMBL" id="JBHSDT010000003">
    <property type="protein sequence ID" value="MFC4402154.1"/>
    <property type="molecule type" value="Genomic_DNA"/>
</dbReference>
<keyword evidence="3" id="KW-0067">ATP-binding</keyword>
<evidence type="ECO:0000313" key="7">
    <source>
        <dbReference type="Proteomes" id="UP001595882"/>
    </source>
</evidence>
<feature type="region of interest" description="Disordered" evidence="4">
    <location>
        <begin position="195"/>
        <end position="216"/>
    </location>
</feature>
<dbReference type="Gene3D" id="3.40.50.300">
    <property type="entry name" value="P-loop containing nucleotide triphosphate hydrolases"/>
    <property type="match status" value="3"/>
</dbReference>
<dbReference type="PROSITE" id="PS50893">
    <property type="entry name" value="ABC_TRANSPORTER_2"/>
    <property type="match status" value="2"/>
</dbReference>
<evidence type="ECO:0000256" key="2">
    <source>
        <dbReference type="ARBA" id="ARBA00022741"/>
    </source>
</evidence>
<dbReference type="InterPro" id="IPR050611">
    <property type="entry name" value="ABCF"/>
</dbReference>
<dbReference type="NCBIfam" id="NF000355">
    <property type="entry name" value="ribo_prot_ABC_F"/>
    <property type="match status" value="1"/>
</dbReference>
<organism evidence="6 7">
    <name type="scientific">Gracilibacillus xinjiangensis</name>
    <dbReference type="NCBI Taxonomy" id="1193282"/>
    <lineage>
        <taxon>Bacteria</taxon>
        <taxon>Bacillati</taxon>
        <taxon>Bacillota</taxon>
        <taxon>Bacilli</taxon>
        <taxon>Bacillales</taxon>
        <taxon>Bacillaceae</taxon>
        <taxon>Gracilibacillus</taxon>
    </lineage>
</organism>
<evidence type="ECO:0000313" key="6">
    <source>
        <dbReference type="EMBL" id="MFC4402154.1"/>
    </source>
</evidence>
<dbReference type="SMART" id="SM00382">
    <property type="entry name" value="AAA"/>
    <property type="match status" value="2"/>
</dbReference>
<dbReference type="InterPro" id="IPR003439">
    <property type="entry name" value="ABC_transporter-like_ATP-bd"/>
</dbReference>
<dbReference type="Pfam" id="PF00005">
    <property type="entry name" value="ABC_tran"/>
    <property type="match status" value="2"/>
</dbReference>
<dbReference type="SUPFAM" id="SSF52540">
    <property type="entry name" value="P-loop containing nucleoside triphosphate hydrolases"/>
    <property type="match status" value="2"/>
</dbReference>
<reference evidence="7" key="1">
    <citation type="journal article" date="2019" name="Int. J. Syst. Evol. Microbiol.">
        <title>The Global Catalogue of Microorganisms (GCM) 10K type strain sequencing project: providing services to taxonomists for standard genome sequencing and annotation.</title>
        <authorList>
            <consortium name="The Broad Institute Genomics Platform"/>
            <consortium name="The Broad Institute Genome Sequencing Center for Infectious Disease"/>
            <person name="Wu L."/>
            <person name="Ma J."/>
        </authorList>
    </citation>
    <scope>NUCLEOTIDE SEQUENCE [LARGE SCALE GENOMIC DNA]</scope>
    <source>
        <strain evidence="7">CCUG 37865</strain>
    </source>
</reference>
<dbReference type="PANTHER" id="PTHR19211:SF100">
    <property type="entry name" value="RIBOSOME PROTECTION PROTEIN VMLR"/>
    <property type="match status" value="1"/>
</dbReference>
<evidence type="ECO:0000256" key="3">
    <source>
        <dbReference type="ARBA" id="ARBA00022840"/>
    </source>
</evidence>
<name>A0ABV8WRS2_9BACI</name>
<feature type="domain" description="ABC transporter" evidence="5">
    <location>
        <begin position="3"/>
        <end position="174"/>
    </location>
</feature>
<protein>
    <submittedName>
        <fullName evidence="6">Vga family ABC-F type ribosomal protection protein</fullName>
    </submittedName>
</protein>
<evidence type="ECO:0000259" key="5">
    <source>
        <dbReference type="PROSITE" id="PS50893"/>
    </source>
</evidence>
<dbReference type="Proteomes" id="UP001595882">
    <property type="component" value="Unassembled WGS sequence"/>
</dbReference>
<comment type="caution">
    <text evidence="6">The sequence shown here is derived from an EMBL/GenBank/DDBJ whole genome shotgun (WGS) entry which is preliminary data.</text>
</comment>
<evidence type="ECO:0000256" key="4">
    <source>
        <dbReference type="SAM" id="MobiDB-lite"/>
    </source>
</evidence>
<dbReference type="NCBIfam" id="NF000170">
    <property type="entry name" value="ABCF_Vga_all"/>
    <property type="match status" value="1"/>
</dbReference>
<dbReference type="PANTHER" id="PTHR19211">
    <property type="entry name" value="ATP-BINDING TRANSPORT PROTEIN-RELATED"/>
    <property type="match status" value="1"/>
</dbReference>
<sequence>MLLQAKQLNISVQARTLIEIDALEVHEGDRIGLVGKNGTGKTTLLHTIAGKLEPEQGDIFRYTKIELLPQLKQPDGHKSGGEITQNYIQQAFTRKLGLLLADEPTTHLDTKHIEWVEQMMKNWRGAFIVVSHDRAFLDAVCTKIWEVNNGTIREYNGNYQAFQIKKQQELQQQEQAYENYRTKKQQLERALDLKEQKANRATKKPKHTSQSEAKITGAKPYFAKKQKKLQQTAKAIETRLEKLEKVAKPFEEKSIEMELPHQAKVKGRNLIQVRHLSGRVGDKKLWKDANFLIKGGDKVAVIGENGCGKTTLIRKLLAEDHHVVISSACQIAYFKQDLSLLDLNKSIIENVKETTKHDETLVRTVLARLHFFRDDVYKTVRVLSGGERVKVSLAKIFLSDSNTLVLDEPTNFLDLEAMEALEKLLINYDGTVFFVSHDRRFVEKVATKIISIEEQKLIFFDGNYQQFKNRSQMGKKDDLAEQKLLIETKITDVLSRLSIGPSEALEKEFQSLLKQKQALEKH</sequence>
<dbReference type="InterPro" id="IPR027417">
    <property type="entry name" value="P-loop_NTPase"/>
</dbReference>
<keyword evidence="2" id="KW-0547">Nucleotide-binding</keyword>
<dbReference type="CDD" id="cd03221">
    <property type="entry name" value="ABCF_EF-3"/>
    <property type="match status" value="2"/>
</dbReference>
<keyword evidence="1" id="KW-0677">Repeat</keyword>